<feature type="active site" description="Proton acceptor" evidence="11">
    <location>
        <position position="317"/>
    </location>
</feature>
<evidence type="ECO:0000256" key="4">
    <source>
        <dbReference type="ARBA" id="ARBA00011991"/>
    </source>
</evidence>
<evidence type="ECO:0000313" key="12">
    <source>
        <dbReference type="EMBL" id="QSQ08413.1"/>
    </source>
</evidence>
<dbReference type="UniPathway" id="UPA00061">
    <property type="reaction ID" value="UER00516"/>
</dbReference>
<organism evidence="12 13">
    <name type="scientific">Koleobacter methoxysyntrophicus</name>
    <dbReference type="NCBI Taxonomy" id="2751313"/>
    <lineage>
        <taxon>Bacteria</taxon>
        <taxon>Bacillati</taxon>
        <taxon>Bacillota</taxon>
        <taxon>Clostridia</taxon>
        <taxon>Koleobacterales</taxon>
        <taxon>Koleobacteraceae</taxon>
        <taxon>Koleobacter</taxon>
    </lineage>
</organism>
<dbReference type="GO" id="GO:0009236">
    <property type="term" value="P:cobalamin biosynthetic process"/>
    <property type="evidence" value="ECO:0007669"/>
    <property type="project" value="UniProtKB-UniRule"/>
</dbReference>
<dbReference type="FunFam" id="3.40.50.10210:FF:000001">
    <property type="entry name" value="Nicotinate-nucleotide--dimethylbenzimidazole phosphoribosyltransferase"/>
    <property type="match status" value="1"/>
</dbReference>
<evidence type="ECO:0000256" key="11">
    <source>
        <dbReference type="HAMAP-Rule" id="MF_00230"/>
    </source>
</evidence>
<comment type="similarity">
    <text evidence="3 11">Belongs to the CobT family.</text>
</comment>
<dbReference type="Pfam" id="PF02277">
    <property type="entry name" value="DBI_PRT"/>
    <property type="match status" value="1"/>
</dbReference>
<reference evidence="12" key="1">
    <citation type="submission" date="2020-07" db="EMBL/GenBank/DDBJ databases">
        <title>Koleobacter methoxysyntrophicus gen. nov., sp. nov., a novel anaerobic bacterium isolated from deep subsurface oil field and proposal of Koleobacterales ord. nov. in the phylum Firmicutes.</title>
        <authorList>
            <person name="Sakamoto S."/>
            <person name="Tamaki H."/>
        </authorList>
    </citation>
    <scope>NUCLEOTIDE SEQUENCE</scope>
    <source>
        <strain evidence="12">NRmbB1</strain>
    </source>
</reference>
<keyword evidence="8 11" id="KW-0808">Transferase</keyword>
<dbReference type="HAMAP" id="MF_00230">
    <property type="entry name" value="CobT"/>
    <property type="match status" value="1"/>
</dbReference>
<proteinExistence type="inferred from homology"/>
<comment type="function">
    <text evidence="1 11">Catalyzes the synthesis of alpha-ribazole-5'-phosphate from nicotinate mononucleotide (NAMN) and 5,6-dimethylbenzimidazole (DMB).</text>
</comment>
<evidence type="ECO:0000256" key="5">
    <source>
        <dbReference type="ARBA" id="ARBA00015486"/>
    </source>
</evidence>
<dbReference type="SUPFAM" id="SSF52733">
    <property type="entry name" value="Nicotinate mononucleotide:5,6-dimethylbenzimidazole phosphoribosyltransferase (CobT)"/>
    <property type="match status" value="1"/>
</dbReference>
<name>A0A8A0RJL9_9FIRM</name>
<evidence type="ECO:0000256" key="10">
    <source>
        <dbReference type="ARBA" id="ARBA00047340"/>
    </source>
</evidence>
<dbReference type="NCBIfam" id="TIGR03160">
    <property type="entry name" value="cobT_DBIPRT"/>
    <property type="match status" value="1"/>
</dbReference>
<dbReference type="Gene3D" id="3.40.50.10210">
    <property type="match status" value="1"/>
</dbReference>
<evidence type="ECO:0000256" key="3">
    <source>
        <dbReference type="ARBA" id="ARBA00007110"/>
    </source>
</evidence>
<dbReference type="EC" id="2.4.2.21" evidence="4 11"/>
<dbReference type="CDD" id="cd02439">
    <property type="entry name" value="DMB-PRT_CobT"/>
    <property type="match status" value="1"/>
</dbReference>
<comment type="pathway">
    <text evidence="2 11">Nucleoside biosynthesis; alpha-ribazole biosynthesis; alpha-ribazole from 5,6-dimethylbenzimidazole: step 1/2.</text>
</comment>
<dbReference type="RefSeq" id="WP_206708627.1">
    <property type="nucleotide sequence ID" value="NZ_CP059066.1"/>
</dbReference>
<dbReference type="NCBIfam" id="NF000996">
    <property type="entry name" value="PRK00105.1"/>
    <property type="match status" value="1"/>
</dbReference>
<evidence type="ECO:0000256" key="7">
    <source>
        <dbReference type="ARBA" id="ARBA00022676"/>
    </source>
</evidence>
<dbReference type="Gene3D" id="1.10.1610.10">
    <property type="match status" value="1"/>
</dbReference>
<dbReference type="PANTHER" id="PTHR43463:SF1">
    <property type="entry name" value="NICOTINATE-NUCLEOTIDE--DIMETHYLBENZIMIDAZOLE PHOSPHORIBOSYLTRANSFERASE"/>
    <property type="match status" value="1"/>
</dbReference>
<protein>
    <recommendedName>
        <fullName evidence="5 11">Nicotinate-nucleotide--dimethylbenzimidazole phosphoribosyltransferase</fullName>
        <shortName evidence="11">NN:DBI PRT</shortName>
        <ecNumber evidence="4 11">2.4.2.21</ecNumber>
    </recommendedName>
    <alternativeName>
        <fullName evidence="9 11">N(1)-alpha-phosphoribosyltransferase</fullName>
    </alternativeName>
</protein>
<dbReference type="AlphaFoldDB" id="A0A8A0RJL9"/>
<dbReference type="InterPro" id="IPR023195">
    <property type="entry name" value="Nict_dMeBzImd_PRibTrfase_N"/>
</dbReference>
<dbReference type="KEGG" id="kme:H0A61_00735"/>
<sequence>MKLIEKALKGIDGLDKDSMERAKKRLDSLTKPKGSLGVLEELAVKLAGIKKESMHEIKDKVIIVMAGDHGVVEEGVSAYPQEVTPQMILNFLSGGAAINVLARHAGARIVCVDVGSAADVYHESLVSKKVKRGTDNIARGPAMSREEAVRCIEAGIEVVWQEIDRGADLIGTGEMGIGNTTPSSAILAVYSERPLEELVGRGTGIGDDRLNLKLRAIKRALEINQPDPRDPVGVLAKVGGLEIGAIAGCILGAASRRVPVVIDGFISTAGALIAGRIEPRCIDYMIASHVSQEPGHGIMLRLMGLEPMIHMKMRLGEGTGAALAFNMVEAATKIIREMATFDDAGVSREIK</sequence>
<evidence type="ECO:0000256" key="2">
    <source>
        <dbReference type="ARBA" id="ARBA00005049"/>
    </source>
</evidence>
<dbReference type="Proteomes" id="UP000662904">
    <property type="component" value="Chromosome"/>
</dbReference>
<keyword evidence="6 11" id="KW-0169">Cobalamin biosynthesis</keyword>
<dbReference type="InterPro" id="IPR017846">
    <property type="entry name" value="Nict_dMeBzImd_PRibTrfase_bact"/>
</dbReference>
<dbReference type="EMBL" id="CP059066">
    <property type="protein sequence ID" value="QSQ08413.1"/>
    <property type="molecule type" value="Genomic_DNA"/>
</dbReference>
<keyword evidence="7 11" id="KW-0328">Glycosyltransferase</keyword>
<comment type="catalytic activity">
    <reaction evidence="10 11">
        <text>5,6-dimethylbenzimidazole + nicotinate beta-D-ribonucleotide = alpha-ribazole 5'-phosphate + nicotinate + H(+)</text>
        <dbReference type="Rhea" id="RHEA:11196"/>
        <dbReference type="ChEBI" id="CHEBI:15378"/>
        <dbReference type="ChEBI" id="CHEBI:15890"/>
        <dbReference type="ChEBI" id="CHEBI:32544"/>
        <dbReference type="ChEBI" id="CHEBI:57502"/>
        <dbReference type="ChEBI" id="CHEBI:57918"/>
        <dbReference type="EC" id="2.4.2.21"/>
    </reaction>
</comment>
<accession>A0A8A0RJL9</accession>
<evidence type="ECO:0000256" key="9">
    <source>
        <dbReference type="ARBA" id="ARBA00030686"/>
    </source>
</evidence>
<gene>
    <name evidence="11 12" type="primary">cobT</name>
    <name evidence="12" type="ORF">H0A61_00735</name>
</gene>
<dbReference type="InterPro" id="IPR003200">
    <property type="entry name" value="Nict_dMeBzImd_PRibTrfase"/>
</dbReference>
<evidence type="ECO:0000313" key="13">
    <source>
        <dbReference type="Proteomes" id="UP000662904"/>
    </source>
</evidence>
<dbReference type="InterPro" id="IPR036087">
    <property type="entry name" value="Nict_dMeBzImd_PRibTrfase_sf"/>
</dbReference>
<evidence type="ECO:0000256" key="6">
    <source>
        <dbReference type="ARBA" id="ARBA00022573"/>
    </source>
</evidence>
<evidence type="ECO:0000256" key="1">
    <source>
        <dbReference type="ARBA" id="ARBA00002197"/>
    </source>
</evidence>
<dbReference type="GO" id="GO:0008939">
    <property type="term" value="F:nicotinate-nucleotide-dimethylbenzimidazole phosphoribosyltransferase activity"/>
    <property type="evidence" value="ECO:0007669"/>
    <property type="project" value="UniProtKB-UniRule"/>
</dbReference>
<evidence type="ECO:0000256" key="8">
    <source>
        <dbReference type="ARBA" id="ARBA00022679"/>
    </source>
</evidence>
<keyword evidence="13" id="KW-1185">Reference proteome</keyword>
<dbReference type="PANTHER" id="PTHR43463">
    <property type="entry name" value="NICOTINATE-NUCLEOTIDE--DIMETHYLBENZIMIDAZOLE PHOSPHORIBOSYLTRANSFERASE"/>
    <property type="match status" value="1"/>
</dbReference>